<dbReference type="PROSITE" id="PS00211">
    <property type="entry name" value="ABC_TRANSPORTER_1"/>
    <property type="match status" value="1"/>
</dbReference>
<dbReference type="InterPro" id="IPR027417">
    <property type="entry name" value="P-loop_NTPase"/>
</dbReference>
<dbReference type="OrthoDB" id="8036461at2"/>
<name>A0A1I0U748_9NOCA</name>
<dbReference type="InterPro" id="IPR003439">
    <property type="entry name" value="ABC_transporter-like_ATP-bd"/>
</dbReference>
<dbReference type="AlphaFoldDB" id="A0A1I0U748"/>
<dbReference type="GO" id="GO:0005524">
    <property type="term" value="F:ATP binding"/>
    <property type="evidence" value="ECO:0007669"/>
    <property type="project" value="UniProtKB-KW"/>
</dbReference>
<dbReference type="EMBL" id="FOJN01000014">
    <property type="protein sequence ID" value="SFA59902.1"/>
    <property type="molecule type" value="Genomic_DNA"/>
</dbReference>
<feature type="domain" description="ABC transporter" evidence="5">
    <location>
        <begin position="15"/>
        <end position="252"/>
    </location>
</feature>
<comment type="similarity">
    <text evidence="1">Belongs to the ABC transporter superfamily.</text>
</comment>
<proteinExistence type="inferred from homology"/>
<dbReference type="Gene3D" id="3.40.50.300">
    <property type="entry name" value="P-loop containing nucleotide triphosphate hydrolases"/>
    <property type="match status" value="1"/>
</dbReference>
<dbReference type="SMART" id="SM00382">
    <property type="entry name" value="AAA"/>
    <property type="match status" value="1"/>
</dbReference>
<evidence type="ECO:0000256" key="1">
    <source>
        <dbReference type="ARBA" id="ARBA00005417"/>
    </source>
</evidence>
<organism evidence="6 7">
    <name type="scientific">Rhodococcoides kroppenstedtii</name>
    <dbReference type="NCBI Taxonomy" id="293050"/>
    <lineage>
        <taxon>Bacteria</taxon>
        <taxon>Bacillati</taxon>
        <taxon>Actinomycetota</taxon>
        <taxon>Actinomycetes</taxon>
        <taxon>Mycobacteriales</taxon>
        <taxon>Nocardiaceae</taxon>
        <taxon>Rhodococcoides</taxon>
    </lineage>
</organism>
<evidence type="ECO:0000259" key="5">
    <source>
        <dbReference type="PROSITE" id="PS50893"/>
    </source>
</evidence>
<dbReference type="PANTHER" id="PTHR43776">
    <property type="entry name" value="TRANSPORT ATP-BINDING PROTEIN"/>
    <property type="match status" value="1"/>
</dbReference>
<evidence type="ECO:0000256" key="2">
    <source>
        <dbReference type="ARBA" id="ARBA00022448"/>
    </source>
</evidence>
<dbReference type="PROSITE" id="PS50893">
    <property type="entry name" value="ABC_TRANSPORTER_2"/>
    <property type="match status" value="1"/>
</dbReference>
<evidence type="ECO:0000313" key="7">
    <source>
        <dbReference type="Proteomes" id="UP000182054"/>
    </source>
</evidence>
<dbReference type="InterPro" id="IPR017871">
    <property type="entry name" value="ABC_transporter-like_CS"/>
</dbReference>
<dbReference type="Pfam" id="PF00005">
    <property type="entry name" value="ABC_tran"/>
    <property type="match status" value="1"/>
</dbReference>
<reference evidence="6 7" key="1">
    <citation type="submission" date="2016-10" db="EMBL/GenBank/DDBJ databases">
        <authorList>
            <person name="de Groot N.N."/>
        </authorList>
    </citation>
    <scope>NUCLEOTIDE SEQUENCE [LARGE SCALE GENOMIC DNA]</scope>
    <source>
        <strain evidence="6 7">DSM 44908</strain>
    </source>
</reference>
<dbReference type="SUPFAM" id="SSF52540">
    <property type="entry name" value="P-loop containing nucleoside triphosphate hydrolases"/>
    <property type="match status" value="1"/>
</dbReference>
<dbReference type="RefSeq" id="WP_082895004.1">
    <property type="nucleotide sequence ID" value="NZ_FOJN01000014.1"/>
</dbReference>
<dbReference type="CDD" id="cd03257">
    <property type="entry name" value="ABC_NikE_OppD_transporters"/>
    <property type="match status" value="1"/>
</dbReference>
<accession>A0A1I0U748</accession>
<dbReference type="GO" id="GO:0016887">
    <property type="term" value="F:ATP hydrolysis activity"/>
    <property type="evidence" value="ECO:0007669"/>
    <property type="project" value="InterPro"/>
</dbReference>
<keyword evidence="2" id="KW-0813">Transport</keyword>
<evidence type="ECO:0000256" key="3">
    <source>
        <dbReference type="ARBA" id="ARBA00022741"/>
    </source>
</evidence>
<keyword evidence="3" id="KW-0547">Nucleotide-binding</keyword>
<dbReference type="Proteomes" id="UP000182054">
    <property type="component" value="Unassembled WGS sequence"/>
</dbReference>
<sequence length="265" mass="27460">MNPGPAVPGSTADGLVASRISVRYGATTAVDDVTLRLAPGERVALVGASGSGKSTVLRALLALRAPDDGVVTLDGRPVHPGSARRLRPFRRQVQFVPQDPGASLDPRTTVAAAVSAPLRWLQVPADRRARTREAVESVGLEPSILAARIDRLSGGQKQRVALARAVACRPLYLLADEPVSGLDGGTRDVVLSVLDRLGTGTGTGILLVTHDLAVAARIATRLLVMADGRIVDDGPVTELLTAPTHPTTHALVTAVPRLAVAAPAP</sequence>
<evidence type="ECO:0000256" key="4">
    <source>
        <dbReference type="ARBA" id="ARBA00022840"/>
    </source>
</evidence>
<dbReference type="GeneID" id="85487132"/>
<evidence type="ECO:0000313" key="6">
    <source>
        <dbReference type="EMBL" id="SFA59902.1"/>
    </source>
</evidence>
<dbReference type="InterPro" id="IPR003593">
    <property type="entry name" value="AAA+_ATPase"/>
</dbReference>
<dbReference type="PANTHER" id="PTHR43776:SF7">
    <property type="entry name" value="D,D-DIPEPTIDE TRANSPORT ATP-BINDING PROTEIN DDPF-RELATED"/>
    <property type="match status" value="1"/>
</dbReference>
<keyword evidence="4 6" id="KW-0067">ATP-binding</keyword>
<dbReference type="GO" id="GO:0055085">
    <property type="term" value="P:transmembrane transport"/>
    <property type="evidence" value="ECO:0007669"/>
    <property type="project" value="UniProtKB-ARBA"/>
</dbReference>
<dbReference type="InterPro" id="IPR050319">
    <property type="entry name" value="ABC_transp_ATP-bind"/>
</dbReference>
<gene>
    <name evidence="6" type="ORF">SAMN05444374_11486</name>
</gene>
<protein>
    <submittedName>
        <fullName evidence="6">Peptide/nickel transport system ATP-binding protein</fullName>
    </submittedName>
</protein>